<dbReference type="PROSITE" id="PS50051">
    <property type="entry name" value="MCM_2"/>
    <property type="match status" value="1"/>
</dbReference>
<evidence type="ECO:0000256" key="2">
    <source>
        <dbReference type="ARBA" id="ARBA00022840"/>
    </source>
</evidence>
<dbReference type="Gene3D" id="3.40.50.300">
    <property type="entry name" value="P-loop containing nucleotide triphosphate hydrolases"/>
    <property type="match status" value="1"/>
</dbReference>
<dbReference type="GO" id="GO:0005524">
    <property type="term" value="F:ATP binding"/>
    <property type="evidence" value="ECO:0007669"/>
    <property type="project" value="UniProtKB-KW"/>
</dbReference>
<dbReference type="VEuPathDB" id="ToxoDB:ETH2_1594300"/>
<evidence type="ECO:0000313" key="6">
    <source>
        <dbReference type="EMBL" id="CDJ39666.1"/>
    </source>
</evidence>
<dbReference type="GO" id="GO:0042555">
    <property type="term" value="C:MCM complex"/>
    <property type="evidence" value="ECO:0007669"/>
    <property type="project" value="TreeGrafter"/>
</dbReference>
<dbReference type="AlphaFoldDB" id="U6KNW3"/>
<dbReference type="EMBL" id="HG674565">
    <property type="protein sequence ID" value="CDJ39666.1"/>
    <property type="molecule type" value="Genomic_DNA"/>
</dbReference>
<name>U6KNW3_EIMTE</name>
<dbReference type="InterPro" id="IPR027417">
    <property type="entry name" value="P-loop_NTPase"/>
</dbReference>
<dbReference type="GeneID" id="25256160"/>
<organism evidence="6 7">
    <name type="scientific">Eimeria tenella</name>
    <name type="common">Coccidian parasite</name>
    <dbReference type="NCBI Taxonomy" id="5802"/>
    <lineage>
        <taxon>Eukaryota</taxon>
        <taxon>Sar</taxon>
        <taxon>Alveolata</taxon>
        <taxon>Apicomplexa</taxon>
        <taxon>Conoidasida</taxon>
        <taxon>Coccidia</taxon>
        <taxon>Eucoccidiorida</taxon>
        <taxon>Eimeriorina</taxon>
        <taxon>Eimeriidae</taxon>
        <taxon>Eimeria</taxon>
    </lineage>
</organism>
<sequence>MLQSVPGDLLNIKAFASRPDLLQVLGHSFAPAVCGHDVVKQGLLLQLAGGRLLQQQQHRVRGDIHVLLVGDPAAGKSQLLRFALRLLPGAVSSTGRGSSGVGLTAAVAAADAAEPAAAAAAAKRVEAGAMVLADKSLICIDEFDKMQIQDRVAIHEVMEQQTVTVAKAGIYTTLNARCSVLAAANPLYGCWSEGISFRQQIAFEDSLMSRFDLIFIVRDATTSEEDDRLAEAGLGEATGVASGDRRGHTDSFIQPQTDMLKATHAAAAAAAADSQQQQQQEEPEPTRAFYHRTEMLYYDKKGREHECLTHEFLRMYIALEDVRVAQQMLLYSLFGEPYPEDGKETETETATETESEPRRGKGAITEDEEMAEEMEGLAITETKKRRTRRAAAAAAAAAGDAETAEDGRREALQALDAQGLSSDILHSLIMNSIKELDEGGGVAEELLLQAVTTRALARGLSEPTQQQFKKALIELNSKDSAPILVHDGLVYEC</sequence>
<dbReference type="VEuPathDB" id="ToxoDB:ETH_00035595"/>
<dbReference type="GO" id="GO:1902975">
    <property type="term" value="P:mitotic DNA replication initiation"/>
    <property type="evidence" value="ECO:0007669"/>
    <property type="project" value="TreeGrafter"/>
</dbReference>
<dbReference type="SUPFAM" id="SSF52540">
    <property type="entry name" value="P-loop containing nucleoside triphosphate hydrolases"/>
    <property type="match status" value="1"/>
</dbReference>
<feature type="compositionally biased region" description="Low complexity" evidence="4">
    <location>
        <begin position="266"/>
        <end position="280"/>
    </location>
</feature>
<proteinExistence type="inferred from homology"/>
<dbReference type="GO" id="GO:0017116">
    <property type="term" value="F:single-stranded DNA helicase activity"/>
    <property type="evidence" value="ECO:0007669"/>
    <property type="project" value="TreeGrafter"/>
</dbReference>
<dbReference type="GO" id="GO:0000727">
    <property type="term" value="P:double-strand break repair via break-induced replication"/>
    <property type="evidence" value="ECO:0007669"/>
    <property type="project" value="TreeGrafter"/>
</dbReference>
<keyword evidence="3" id="KW-0238">DNA-binding</keyword>
<evidence type="ECO:0000256" key="1">
    <source>
        <dbReference type="ARBA" id="ARBA00022741"/>
    </source>
</evidence>
<keyword evidence="1 3" id="KW-0547">Nucleotide-binding</keyword>
<comment type="similarity">
    <text evidence="3">Belongs to the MCM family.</text>
</comment>
<dbReference type="Pfam" id="PF00493">
    <property type="entry name" value="MCM"/>
    <property type="match status" value="1"/>
</dbReference>
<feature type="region of interest" description="Disordered" evidence="4">
    <location>
        <begin position="338"/>
        <end position="362"/>
    </location>
</feature>
<keyword evidence="2 3" id="KW-0067">ATP-binding</keyword>
<reference evidence="6" key="1">
    <citation type="submission" date="2013-10" db="EMBL/GenBank/DDBJ databases">
        <title>Genomic analysis of the causative agents of coccidiosis in chickens.</title>
        <authorList>
            <person name="Reid A.J."/>
            <person name="Blake D."/>
            <person name="Billington K."/>
            <person name="Browne H."/>
            <person name="Dunn M."/>
            <person name="Hung S."/>
            <person name="Kawahara F."/>
            <person name="Miranda-Saavedra D."/>
            <person name="Mourier T."/>
            <person name="Nagra H."/>
            <person name="Otto T.D."/>
            <person name="Rawlings N."/>
            <person name="Sanchez A."/>
            <person name="Sanders M."/>
            <person name="Subramaniam C."/>
            <person name="Tay Y."/>
            <person name="Dear P."/>
            <person name="Doerig C."/>
            <person name="Gruber A."/>
            <person name="Parkinson J."/>
            <person name="Shirley M."/>
            <person name="Wan K.L."/>
            <person name="Berriman M."/>
            <person name="Tomley F."/>
            <person name="Pain A."/>
        </authorList>
    </citation>
    <scope>NUCLEOTIDE SEQUENCE [LARGE SCALE GENOMIC DNA]</scope>
    <source>
        <strain evidence="6">Houghton</strain>
    </source>
</reference>
<evidence type="ECO:0000256" key="3">
    <source>
        <dbReference type="RuleBase" id="RU004070"/>
    </source>
</evidence>
<evidence type="ECO:0000313" key="7">
    <source>
        <dbReference type="Proteomes" id="UP000030747"/>
    </source>
</evidence>
<dbReference type="GO" id="GO:0005634">
    <property type="term" value="C:nucleus"/>
    <property type="evidence" value="ECO:0007669"/>
    <property type="project" value="TreeGrafter"/>
</dbReference>
<dbReference type="InterPro" id="IPR001208">
    <property type="entry name" value="MCM_dom"/>
</dbReference>
<dbReference type="RefSeq" id="XP_013230421.1">
    <property type="nucleotide sequence ID" value="XM_013374967.1"/>
</dbReference>
<dbReference type="GO" id="GO:0003697">
    <property type="term" value="F:single-stranded DNA binding"/>
    <property type="evidence" value="ECO:0007669"/>
    <property type="project" value="TreeGrafter"/>
</dbReference>
<feature type="domain" description="MCM C-terminal AAA(+) ATPase" evidence="5">
    <location>
        <begin position="21"/>
        <end position="231"/>
    </location>
</feature>
<dbReference type="SMART" id="SM00350">
    <property type="entry name" value="MCM"/>
    <property type="match status" value="1"/>
</dbReference>
<reference evidence="6" key="2">
    <citation type="submission" date="2013-10" db="EMBL/GenBank/DDBJ databases">
        <authorList>
            <person name="Aslett M."/>
        </authorList>
    </citation>
    <scope>NUCLEOTIDE SEQUENCE [LARGE SCALE GENOMIC DNA]</scope>
    <source>
        <strain evidence="6">Houghton</strain>
    </source>
</reference>
<evidence type="ECO:0000256" key="4">
    <source>
        <dbReference type="SAM" id="MobiDB-lite"/>
    </source>
</evidence>
<feature type="region of interest" description="Disordered" evidence="4">
    <location>
        <begin position="266"/>
        <end position="287"/>
    </location>
</feature>
<dbReference type="PANTHER" id="PTHR11630">
    <property type="entry name" value="DNA REPLICATION LICENSING FACTOR MCM FAMILY MEMBER"/>
    <property type="match status" value="1"/>
</dbReference>
<dbReference type="GO" id="GO:0006271">
    <property type="term" value="P:DNA strand elongation involved in DNA replication"/>
    <property type="evidence" value="ECO:0007669"/>
    <property type="project" value="TreeGrafter"/>
</dbReference>
<dbReference type="SMART" id="SM00382">
    <property type="entry name" value="AAA"/>
    <property type="match status" value="1"/>
</dbReference>
<keyword evidence="7" id="KW-1185">Reference proteome</keyword>
<dbReference type="InterPro" id="IPR003593">
    <property type="entry name" value="AAA+_ATPase"/>
</dbReference>
<evidence type="ECO:0000259" key="5">
    <source>
        <dbReference type="PROSITE" id="PS50051"/>
    </source>
</evidence>
<dbReference type="PANTHER" id="PTHR11630:SF46">
    <property type="entry name" value="DNA REPLICATION LICENSING FACTOR MCM3-RELATED"/>
    <property type="match status" value="1"/>
</dbReference>
<dbReference type="PRINTS" id="PR01657">
    <property type="entry name" value="MCMFAMILY"/>
</dbReference>
<dbReference type="InterPro" id="IPR031327">
    <property type="entry name" value="MCM"/>
</dbReference>
<dbReference type="Proteomes" id="UP000030747">
    <property type="component" value="Unassembled WGS sequence"/>
</dbReference>
<dbReference type="OrthoDB" id="347725at2759"/>
<accession>U6KNW3</accession>
<protein>
    <submittedName>
        <fullName evidence="6">DNA replication licensing factor, putative</fullName>
    </submittedName>
</protein>
<gene>
    <name evidence="6" type="ORF">ETH_00035595</name>
</gene>